<dbReference type="Pfam" id="PF26438">
    <property type="entry name" value="DUF8108_N"/>
    <property type="match status" value="1"/>
</dbReference>
<keyword evidence="1" id="KW-0472">Membrane</keyword>
<feature type="transmembrane region" description="Helical" evidence="1">
    <location>
        <begin position="46"/>
        <end position="64"/>
    </location>
</feature>
<comment type="caution">
    <text evidence="3">The sequence shown here is derived from an EMBL/GenBank/DDBJ whole genome shotgun (WGS) entry which is preliminary data.</text>
</comment>
<reference evidence="3 4" key="1">
    <citation type="journal article" date="2019" name="Int. J. Syst. Evol. Microbiol.">
        <title>The Global Catalogue of Microorganisms (GCM) 10K type strain sequencing project: providing services to taxonomists for standard genome sequencing and annotation.</title>
        <authorList>
            <consortium name="The Broad Institute Genomics Platform"/>
            <consortium name="The Broad Institute Genome Sequencing Center for Infectious Disease"/>
            <person name="Wu L."/>
            <person name="Ma J."/>
        </authorList>
    </citation>
    <scope>NUCLEOTIDE SEQUENCE [LARGE SCALE GENOMIC DNA]</scope>
    <source>
        <strain evidence="3 4">CGMCC 1.12121</strain>
    </source>
</reference>
<dbReference type="EMBL" id="JBHUDK010000014">
    <property type="protein sequence ID" value="MFD1600314.1"/>
    <property type="molecule type" value="Genomic_DNA"/>
</dbReference>
<dbReference type="AlphaFoldDB" id="A0ABD6CQ54"/>
<name>A0ABD6CQ54_9EURY</name>
<evidence type="ECO:0000256" key="1">
    <source>
        <dbReference type="SAM" id="Phobius"/>
    </source>
</evidence>
<evidence type="ECO:0000313" key="3">
    <source>
        <dbReference type="EMBL" id="MFD1600314.1"/>
    </source>
</evidence>
<dbReference type="RefSeq" id="WP_256421852.1">
    <property type="nucleotide sequence ID" value="NZ_JANHDI010000009.1"/>
</dbReference>
<evidence type="ECO:0000259" key="2">
    <source>
        <dbReference type="Pfam" id="PF26438"/>
    </source>
</evidence>
<dbReference type="Proteomes" id="UP001597085">
    <property type="component" value="Unassembled WGS sequence"/>
</dbReference>
<organism evidence="3 4">
    <name type="scientific">Halobellus rarus</name>
    <dbReference type="NCBI Taxonomy" id="1126237"/>
    <lineage>
        <taxon>Archaea</taxon>
        <taxon>Methanobacteriati</taxon>
        <taxon>Methanobacteriota</taxon>
        <taxon>Stenosarchaea group</taxon>
        <taxon>Halobacteria</taxon>
        <taxon>Halobacteriales</taxon>
        <taxon>Haloferacaceae</taxon>
        <taxon>Halobellus</taxon>
    </lineage>
</organism>
<feature type="domain" description="DUF8108" evidence="2">
    <location>
        <begin position="12"/>
        <end position="74"/>
    </location>
</feature>
<dbReference type="InterPro" id="IPR058962">
    <property type="entry name" value="DUF8108_N"/>
</dbReference>
<keyword evidence="1" id="KW-0812">Transmembrane</keyword>
<sequence length="92" mass="10991">MREIVDTEEDRQRAVEDYEAIGWEVEDETADRTVLKRGFRGGWIEHVLYFLLAPIYGNLVYSAYRRFDRPKRHIVRVRRSESDDATDTAQRE</sequence>
<protein>
    <recommendedName>
        <fullName evidence="2">DUF8108 domain-containing protein</fullName>
    </recommendedName>
</protein>
<gene>
    <name evidence="3" type="ORF">ACFSBX_15295</name>
</gene>
<accession>A0ABD6CQ54</accession>
<keyword evidence="1" id="KW-1133">Transmembrane helix</keyword>
<keyword evidence="4" id="KW-1185">Reference proteome</keyword>
<evidence type="ECO:0000313" key="4">
    <source>
        <dbReference type="Proteomes" id="UP001597085"/>
    </source>
</evidence>
<proteinExistence type="predicted"/>